<protein>
    <submittedName>
        <fullName evidence="1">Uncharacterized protein</fullName>
    </submittedName>
</protein>
<proteinExistence type="predicted"/>
<dbReference type="GeneID" id="72185015"/>
<reference evidence="1 2" key="1">
    <citation type="submission" date="2022-04" db="EMBL/GenBank/DDBJ databases">
        <title>Diverse halophilic archaea isolated from saline environments.</title>
        <authorList>
            <person name="Cui H.-L."/>
        </authorList>
    </citation>
    <scope>NUCLEOTIDE SEQUENCE [LARGE SCALE GENOMIC DNA]</scope>
    <source>
        <strain evidence="1 2">XZYJT49</strain>
    </source>
</reference>
<keyword evidence="2" id="KW-1185">Reference proteome</keyword>
<dbReference type="AlphaFoldDB" id="A0A8U0HZ03"/>
<accession>A0A8U0HZ03</accession>
<organism evidence="1 2">
    <name type="scientific">Halorussus limi</name>
    <dbReference type="NCBI Taxonomy" id="2938695"/>
    <lineage>
        <taxon>Archaea</taxon>
        <taxon>Methanobacteriati</taxon>
        <taxon>Methanobacteriota</taxon>
        <taxon>Stenosarchaea group</taxon>
        <taxon>Halobacteria</taxon>
        <taxon>Halobacteriales</taxon>
        <taxon>Haladaptataceae</taxon>
        <taxon>Halorussus</taxon>
    </lineage>
</organism>
<dbReference type="RefSeq" id="WP_248651913.1">
    <property type="nucleotide sequence ID" value="NZ_CP096659.1"/>
</dbReference>
<dbReference type="KEGG" id="halx:M0R89_07410"/>
<dbReference type="Proteomes" id="UP000830729">
    <property type="component" value="Chromosome"/>
</dbReference>
<dbReference type="EMBL" id="CP096659">
    <property type="protein sequence ID" value="UPV75876.1"/>
    <property type="molecule type" value="Genomic_DNA"/>
</dbReference>
<evidence type="ECO:0000313" key="1">
    <source>
        <dbReference type="EMBL" id="UPV75876.1"/>
    </source>
</evidence>
<gene>
    <name evidence="1" type="ORF">M0R89_07410</name>
</gene>
<sequence>MTSDQVLESIDAAVDHATVRQSSVTVRARLALARTALRDERDDDAVDHLGVALDRARRDRVAGLVEDALRAVEEGGSR</sequence>
<name>A0A8U0HZ03_9EURY</name>
<evidence type="ECO:0000313" key="2">
    <source>
        <dbReference type="Proteomes" id="UP000830729"/>
    </source>
</evidence>